<evidence type="ECO:0000313" key="1">
    <source>
        <dbReference type="EMBL" id="GAA3743927.1"/>
    </source>
</evidence>
<dbReference type="Proteomes" id="UP001501004">
    <property type="component" value="Unassembled WGS sequence"/>
</dbReference>
<keyword evidence="2" id="KW-1185">Reference proteome</keyword>
<evidence type="ECO:0008006" key="3">
    <source>
        <dbReference type="Google" id="ProtNLM"/>
    </source>
</evidence>
<protein>
    <recommendedName>
        <fullName evidence="3">Replication protein</fullName>
    </recommendedName>
</protein>
<organism evidence="1 2">
    <name type="scientific">Leifsonella bigeumensis</name>
    <dbReference type="NCBI Taxonomy" id="433643"/>
    <lineage>
        <taxon>Bacteria</taxon>
        <taxon>Bacillati</taxon>
        <taxon>Actinomycetota</taxon>
        <taxon>Actinomycetes</taxon>
        <taxon>Micrococcales</taxon>
        <taxon>Microbacteriaceae</taxon>
        <taxon>Leifsonella</taxon>
    </lineage>
</organism>
<name>A0ABP7FQH2_9MICO</name>
<proteinExistence type="predicted"/>
<gene>
    <name evidence="1" type="ORF">GCM10022239_19200</name>
</gene>
<accession>A0ABP7FQH2</accession>
<dbReference type="EMBL" id="BAABAE010000003">
    <property type="protein sequence ID" value="GAA3743927.1"/>
    <property type="molecule type" value="Genomic_DNA"/>
</dbReference>
<reference evidence="2" key="1">
    <citation type="journal article" date="2019" name="Int. J. Syst. Evol. Microbiol.">
        <title>The Global Catalogue of Microorganisms (GCM) 10K type strain sequencing project: providing services to taxonomists for standard genome sequencing and annotation.</title>
        <authorList>
            <consortium name="The Broad Institute Genomics Platform"/>
            <consortium name="The Broad Institute Genome Sequencing Center for Infectious Disease"/>
            <person name="Wu L."/>
            <person name="Ma J."/>
        </authorList>
    </citation>
    <scope>NUCLEOTIDE SEQUENCE [LARGE SCALE GENOMIC DNA]</scope>
    <source>
        <strain evidence="2">JCM 16949</strain>
    </source>
</reference>
<sequence>MAALAASKPVYALLWTATIASTPERPLGELWSDLDKLNAYMVSGSWLSSRVDGYVRSIEIERTPSGWHPHAHTLLVFRNKLSRTDAVKLAREIQARWLRSADLRGIAASAKGQRVQVVPMGQLSTVVDYITKSHMTTRSSRTPGTVTPAMLLGSAYRGDADALDLLTELERSSYRRRTWQPGGMLTRSSSS</sequence>
<comment type="caution">
    <text evidence="1">The sequence shown here is derived from an EMBL/GenBank/DDBJ whole genome shotgun (WGS) entry which is preliminary data.</text>
</comment>
<evidence type="ECO:0000313" key="2">
    <source>
        <dbReference type="Proteomes" id="UP001501004"/>
    </source>
</evidence>